<accession>A0ABD3F328</accession>
<dbReference type="SUPFAM" id="SSF53474">
    <property type="entry name" value="alpha/beta-Hydrolases"/>
    <property type="match status" value="1"/>
</dbReference>
<dbReference type="PANTHER" id="PTHR11005">
    <property type="entry name" value="LYSOSOMAL ACID LIPASE-RELATED"/>
    <property type="match status" value="1"/>
</dbReference>
<dbReference type="Proteomes" id="UP001632037">
    <property type="component" value="Unassembled WGS sequence"/>
</dbReference>
<evidence type="ECO:0008006" key="3">
    <source>
        <dbReference type="Google" id="ProtNLM"/>
    </source>
</evidence>
<organism evidence="1 2">
    <name type="scientific">Phytophthora oleae</name>
    <dbReference type="NCBI Taxonomy" id="2107226"/>
    <lineage>
        <taxon>Eukaryota</taxon>
        <taxon>Sar</taxon>
        <taxon>Stramenopiles</taxon>
        <taxon>Oomycota</taxon>
        <taxon>Peronosporomycetes</taxon>
        <taxon>Peronosporales</taxon>
        <taxon>Peronosporaceae</taxon>
        <taxon>Phytophthora</taxon>
    </lineage>
</organism>
<reference evidence="1 2" key="1">
    <citation type="submission" date="2024-09" db="EMBL/GenBank/DDBJ databases">
        <title>Genome sequencing and assembly of Phytophthora oleae, isolate VK10A, causative agent of rot of olive drupes.</title>
        <authorList>
            <person name="Conti Taguali S."/>
            <person name="Riolo M."/>
            <person name="La Spada F."/>
            <person name="Cacciola S.O."/>
            <person name="Dionisio G."/>
        </authorList>
    </citation>
    <scope>NUCLEOTIDE SEQUENCE [LARGE SCALE GENOMIC DNA]</scope>
    <source>
        <strain evidence="1 2">VK10A</strain>
    </source>
</reference>
<dbReference type="Gene3D" id="3.40.50.1820">
    <property type="entry name" value="alpha/beta hydrolase"/>
    <property type="match status" value="1"/>
</dbReference>
<evidence type="ECO:0000313" key="1">
    <source>
        <dbReference type="EMBL" id="KAL3661217.1"/>
    </source>
</evidence>
<protein>
    <recommendedName>
        <fullName evidence="3">AB hydrolase-1 domain-containing protein</fullName>
    </recommendedName>
</protein>
<evidence type="ECO:0000313" key="2">
    <source>
        <dbReference type="Proteomes" id="UP001632037"/>
    </source>
</evidence>
<comment type="caution">
    <text evidence="1">The sequence shown here is derived from an EMBL/GenBank/DDBJ whole genome shotgun (WGS) entry which is preliminary data.</text>
</comment>
<dbReference type="EMBL" id="JBIMZQ010000037">
    <property type="protein sequence ID" value="KAL3661217.1"/>
    <property type="molecule type" value="Genomic_DNA"/>
</dbReference>
<dbReference type="InterPro" id="IPR029058">
    <property type="entry name" value="AB_hydrolase_fold"/>
</dbReference>
<proteinExistence type="predicted"/>
<sequence length="81" mass="8761">MGRFDLPAMLNYARETSKQDTVALVGHSEGTTQAFVAFSEDQTLAQNVSFAALAPIAWLPKALECLQDEALQEVIEAACCN</sequence>
<feature type="non-terminal residue" evidence="1">
    <location>
        <position position="81"/>
    </location>
</feature>
<name>A0ABD3F328_9STRA</name>
<dbReference type="AlphaFoldDB" id="A0ABD3F328"/>
<keyword evidence="2" id="KW-1185">Reference proteome</keyword>
<gene>
    <name evidence="1" type="ORF">V7S43_013826</name>
</gene>